<evidence type="ECO:0000313" key="2">
    <source>
        <dbReference type="EMBL" id="CAI2363925.1"/>
    </source>
</evidence>
<protein>
    <submittedName>
        <fullName evidence="2">Uncharacterized protein</fullName>
    </submittedName>
</protein>
<reference evidence="2" key="1">
    <citation type="submission" date="2023-07" db="EMBL/GenBank/DDBJ databases">
        <authorList>
            <consortium name="AG Swart"/>
            <person name="Singh M."/>
            <person name="Singh A."/>
            <person name="Seah K."/>
            <person name="Emmerich C."/>
        </authorList>
    </citation>
    <scope>NUCLEOTIDE SEQUENCE</scope>
    <source>
        <strain evidence="2">DP1</strain>
    </source>
</reference>
<feature type="compositionally biased region" description="Basic residues" evidence="1">
    <location>
        <begin position="286"/>
        <end position="299"/>
    </location>
</feature>
<sequence>MDRQDTFSRKAALMALSENLKSAETIDCIVAGIIISKDYSKTLSVLECISNCRKYAEKYSLKDEGKLLLYRDKIMEMRNKSEAMNRAKNCFEGSKDTSQLPEKKREMKAKEKQIEEAQASLPDLSSRERQNSSSEEENGEPKSLVIPRKQRLDSNGKVITENDIKLENVEKKMNDTSEKEMNGNEGVNPEKKSSQEIDSETAKIEEKEPESNQSQQSNQDSSAQEENSNKEKDDKERVDGEEKKDNEESKEEHEEAKSEQSLPENVIPLKQVLNPQINTPTAPGMKKVKRKERKKKPRKKTSEQVQSKTELWSWEKLLSQKDKFKKTSINSLPSLEGFNTCKICHSNIQNDSCIVNTICMHIYHLKCLIIQCQRYLAKSQYPEDCPARLCNKRLGPQEITKHLESNDRIRYEAFSLLRSGQMNRKHLIWCYNCRLIYAQPHSRSKEANEDSKESDPHSKSIQNLKCPKCSGVSYGFQDALKFLEIAGKKNKVTDEQYNERKTLDKSFLADCRKVVLRCTKCWKRTKRIPNYNYQLCNCKKEEHVIDLEE</sequence>
<feature type="compositionally biased region" description="Basic and acidic residues" evidence="1">
    <location>
        <begin position="150"/>
        <end position="210"/>
    </location>
</feature>
<dbReference type="SUPFAM" id="SSF57850">
    <property type="entry name" value="RING/U-box"/>
    <property type="match status" value="1"/>
</dbReference>
<feature type="region of interest" description="Disordered" evidence="1">
    <location>
        <begin position="85"/>
        <end position="306"/>
    </location>
</feature>
<feature type="compositionally biased region" description="Low complexity" evidence="1">
    <location>
        <begin position="211"/>
        <end position="226"/>
    </location>
</feature>
<accession>A0AAD1U7T8</accession>
<feature type="compositionally biased region" description="Basic and acidic residues" evidence="1">
    <location>
        <begin position="227"/>
        <end position="258"/>
    </location>
</feature>
<dbReference type="CDD" id="cd16448">
    <property type="entry name" value="RING-H2"/>
    <property type="match status" value="1"/>
</dbReference>
<evidence type="ECO:0000313" key="3">
    <source>
        <dbReference type="Proteomes" id="UP001295684"/>
    </source>
</evidence>
<dbReference type="AlphaFoldDB" id="A0AAD1U7T8"/>
<name>A0AAD1U7T8_EUPCR</name>
<dbReference type="Proteomes" id="UP001295684">
    <property type="component" value="Unassembled WGS sequence"/>
</dbReference>
<evidence type="ECO:0000256" key="1">
    <source>
        <dbReference type="SAM" id="MobiDB-lite"/>
    </source>
</evidence>
<keyword evidence="3" id="KW-1185">Reference proteome</keyword>
<feature type="compositionally biased region" description="Basic and acidic residues" evidence="1">
    <location>
        <begin position="101"/>
        <end position="115"/>
    </location>
</feature>
<gene>
    <name evidence="2" type="ORF">ECRASSUSDP1_LOCUS5265</name>
</gene>
<dbReference type="EMBL" id="CAMPGE010005079">
    <property type="protein sequence ID" value="CAI2363925.1"/>
    <property type="molecule type" value="Genomic_DNA"/>
</dbReference>
<comment type="caution">
    <text evidence="2">The sequence shown here is derived from an EMBL/GenBank/DDBJ whole genome shotgun (WGS) entry which is preliminary data.</text>
</comment>
<organism evidence="2 3">
    <name type="scientific">Euplotes crassus</name>
    <dbReference type="NCBI Taxonomy" id="5936"/>
    <lineage>
        <taxon>Eukaryota</taxon>
        <taxon>Sar</taxon>
        <taxon>Alveolata</taxon>
        <taxon>Ciliophora</taxon>
        <taxon>Intramacronucleata</taxon>
        <taxon>Spirotrichea</taxon>
        <taxon>Hypotrichia</taxon>
        <taxon>Euplotida</taxon>
        <taxon>Euplotidae</taxon>
        <taxon>Moneuplotes</taxon>
    </lineage>
</organism>
<proteinExistence type="predicted"/>
<dbReference type="InterPro" id="IPR013083">
    <property type="entry name" value="Znf_RING/FYVE/PHD"/>
</dbReference>
<dbReference type="Gene3D" id="3.30.40.10">
    <property type="entry name" value="Zinc/RING finger domain, C3HC4 (zinc finger)"/>
    <property type="match status" value="1"/>
</dbReference>